<proteinExistence type="inferred from homology"/>
<feature type="binding site" description="axial binding residue" evidence="3">
    <location>
        <position position="455"/>
    </location>
    <ligand>
        <name>heme</name>
        <dbReference type="ChEBI" id="CHEBI:30413"/>
    </ligand>
    <ligandPart>
        <name>Fe</name>
        <dbReference type="ChEBI" id="CHEBI:18248"/>
    </ligandPart>
</feature>
<dbReference type="InterPro" id="IPR002401">
    <property type="entry name" value="Cyt_P450_E_grp-I"/>
</dbReference>
<dbReference type="Gene3D" id="1.10.630.10">
    <property type="entry name" value="Cytochrome P450"/>
    <property type="match status" value="1"/>
</dbReference>
<dbReference type="InterPro" id="IPR001128">
    <property type="entry name" value="Cyt_P450"/>
</dbReference>
<evidence type="ECO:0000256" key="4">
    <source>
        <dbReference type="RuleBase" id="RU000461"/>
    </source>
</evidence>
<dbReference type="InterPro" id="IPR017972">
    <property type="entry name" value="Cyt_P450_CS"/>
</dbReference>
<dbReference type="PROSITE" id="PS00086">
    <property type="entry name" value="CYTOCHROME_P450"/>
    <property type="match status" value="1"/>
</dbReference>
<reference evidence="6" key="1">
    <citation type="submission" date="2020-07" db="EMBL/GenBank/DDBJ databases">
        <title>Genome sequence and genetic diversity analysis of an under-domesticated orphan crop, white fonio (Digitaria exilis).</title>
        <authorList>
            <person name="Bennetzen J.L."/>
            <person name="Chen S."/>
            <person name="Ma X."/>
            <person name="Wang X."/>
            <person name="Yssel A.E.J."/>
            <person name="Chaluvadi S.R."/>
            <person name="Johnson M."/>
            <person name="Gangashetty P."/>
            <person name="Hamidou F."/>
            <person name="Sanogo M.D."/>
            <person name="Zwaenepoel A."/>
            <person name="Wallace J."/>
            <person name="Van De Peer Y."/>
            <person name="Van Deynze A."/>
        </authorList>
    </citation>
    <scope>NUCLEOTIDE SEQUENCE</scope>
    <source>
        <tissue evidence="6">Leaves</tissue>
    </source>
</reference>
<evidence type="ECO:0008006" key="8">
    <source>
        <dbReference type="Google" id="ProtNLM"/>
    </source>
</evidence>
<organism evidence="6 7">
    <name type="scientific">Digitaria exilis</name>
    <dbReference type="NCBI Taxonomy" id="1010633"/>
    <lineage>
        <taxon>Eukaryota</taxon>
        <taxon>Viridiplantae</taxon>
        <taxon>Streptophyta</taxon>
        <taxon>Embryophyta</taxon>
        <taxon>Tracheophyta</taxon>
        <taxon>Spermatophyta</taxon>
        <taxon>Magnoliopsida</taxon>
        <taxon>Liliopsida</taxon>
        <taxon>Poales</taxon>
        <taxon>Poaceae</taxon>
        <taxon>PACMAD clade</taxon>
        <taxon>Panicoideae</taxon>
        <taxon>Panicodae</taxon>
        <taxon>Paniceae</taxon>
        <taxon>Anthephorinae</taxon>
        <taxon>Digitaria</taxon>
    </lineage>
</organism>
<keyword evidence="5" id="KW-1133">Transmembrane helix</keyword>
<comment type="caution">
    <text evidence="6">The sequence shown here is derived from an EMBL/GenBank/DDBJ whole genome shotgun (WGS) entry which is preliminary data.</text>
</comment>
<evidence type="ECO:0000256" key="5">
    <source>
        <dbReference type="SAM" id="Phobius"/>
    </source>
</evidence>
<dbReference type="PANTHER" id="PTHR24286">
    <property type="entry name" value="CYTOCHROME P450 26"/>
    <property type="match status" value="1"/>
</dbReference>
<name>A0A835C4T4_9POAL</name>
<accession>A0A835C4T4</accession>
<feature type="transmembrane region" description="Helical" evidence="5">
    <location>
        <begin position="6"/>
        <end position="27"/>
    </location>
</feature>
<keyword evidence="4" id="KW-0560">Oxidoreductase</keyword>
<dbReference type="Pfam" id="PF00067">
    <property type="entry name" value="p450"/>
    <property type="match status" value="1"/>
</dbReference>
<dbReference type="AlphaFoldDB" id="A0A835C4T4"/>
<dbReference type="PANTHER" id="PTHR24286:SF364">
    <property type="entry name" value="CYTOCHROME P450 FAMILY 718"/>
    <property type="match status" value="1"/>
</dbReference>
<keyword evidence="3 4" id="KW-0349">Heme</keyword>
<dbReference type="CDD" id="cd11043">
    <property type="entry name" value="CYP90-like"/>
    <property type="match status" value="1"/>
</dbReference>
<dbReference type="EMBL" id="JACEFO010001700">
    <property type="protein sequence ID" value="KAF8719834.1"/>
    <property type="molecule type" value="Genomic_DNA"/>
</dbReference>
<dbReference type="InterPro" id="IPR036396">
    <property type="entry name" value="Cyt_P450_sf"/>
</dbReference>
<dbReference type="GO" id="GO:0004497">
    <property type="term" value="F:monooxygenase activity"/>
    <property type="evidence" value="ECO:0007669"/>
    <property type="project" value="UniProtKB-KW"/>
</dbReference>
<keyword evidence="7" id="KW-1185">Reference proteome</keyword>
<comment type="similarity">
    <text evidence="4">Belongs to the cytochrome P450 family.</text>
</comment>
<dbReference type="GO" id="GO:0016125">
    <property type="term" value="P:sterol metabolic process"/>
    <property type="evidence" value="ECO:0007669"/>
    <property type="project" value="TreeGrafter"/>
</dbReference>
<evidence type="ECO:0000256" key="3">
    <source>
        <dbReference type="PIRSR" id="PIRSR602401-1"/>
    </source>
</evidence>
<comment type="cofactor">
    <cofactor evidence="3">
        <name>heme</name>
        <dbReference type="ChEBI" id="CHEBI:30413"/>
    </cofactor>
</comment>
<keyword evidence="4" id="KW-0503">Monooxygenase</keyword>
<keyword evidence="5" id="KW-0472">Membrane</keyword>
<evidence type="ECO:0000256" key="1">
    <source>
        <dbReference type="ARBA" id="ARBA00022723"/>
    </source>
</evidence>
<dbReference type="GO" id="GO:0020037">
    <property type="term" value="F:heme binding"/>
    <property type="evidence" value="ECO:0007669"/>
    <property type="project" value="InterPro"/>
</dbReference>
<dbReference type="PRINTS" id="PR00385">
    <property type="entry name" value="P450"/>
</dbReference>
<evidence type="ECO:0000313" key="7">
    <source>
        <dbReference type="Proteomes" id="UP000636709"/>
    </source>
</evidence>
<keyword evidence="1 3" id="KW-0479">Metal-binding</keyword>
<protein>
    <recommendedName>
        <fullName evidence="8">Cytochrome P450</fullName>
    </recommendedName>
</protein>
<keyword evidence="2 3" id="KW-0408">Iron</keyword>
<sequence length="512" mass="56419">MDTSATWIMVAAAVTFVAVALASLRILRTSSKKMKPLPPGSFGLPLVGQTLSLLRALRANAGDDWLGRWFATYGPVTRLSYFGCPTAILAGASGNKFIFSSASVAPKVPASMAMMVGRRTIRDMAGDEHRRALHLVSTVPPCPPTQGEKMPRRLAAACWAAGLTTSITRSSARAMMVQFLRPDTCKRHVAGVDAEVRRHLGDQWHVKATVAVMPAMKDLTFDVMCTVLFRLGRDSSKSEAIRCELSAEFQQLVKGITVIPLNLPFTSFSKCLAASRRGRRAVAGIVQERRIKLETGQSSAANDVVTHMIAEGLPDAEIIDNVVLLMIAAHDTTAALLTFLIRHLDANREAYDKVEPDEPLSWEDLSKMRYTWAAALEALRLVPPVFSVLRKTTADIEFGGYHIPKGWQMIQTMSTTQMDAAIFPEPRRFVPERFEDTSAMPPFCFIPFGGGPHVCPGNEFARVETLVAVHYIVTRFKWKLASGCDGSYVRFPLPYPSQGLHIDIEPRHHQTN</sequence>
<dbReference type="GO" id="GO:0005506">
    <property type="term" value="F:iron ion binding"/>
    <property type="evidence" value="ECO:0007669"/>
    <property type="project" value="InterPro"/>
</dbReference>
<dbReference type="OrthoDB" id="3945418at2759"/>
<gene>
    <name evidence="6" type="ORF">HU200_024592</name>
</gene>
<dbReference type="SUPFAM" id="SSF48264">
    <property type="entry name" value="Cytochrome P450"/>
    <property type="match status" value="1"/>
</dbReference>
<dbReference type="PRINTS" id="PR00463">
    <property type="entry name" value="EP450I"/>
</dbReference>
<keyword evidence="5" id="KW-0812">Transmembrane</keyword>
<dbReference type="Proteomes" id="UP000636709">
    <property type="component" value="Unassembled WGS sequence"/>
</dbReference>
<evidence type="ECO:0000256" key="2">
    <source>
        <dbReference type="ARBA" id="ARBA00023004"/>
    </source>
</evidence>
<evidence type="ECO:0000313" key="6">
    <source>
        <dbReference type="EMBL" id="KAF8719834.1"/>
    </source>
</evidence>
<dbReference type="GO" id="GO:0016705">
    <property type="term" value="F:oxidoreductase activity, acting on paired donors, with incorporation or reduction of molecular oxygen"/>
    <property type="evidence" value="ECO:0007669"/>
    <property type="project" value="InterPro"/>
</dbReference>